<keyword evidence="2" id="KW-1133">Transmembrane helix</keyword>
<dbReference type="InterPro" id="IPR023299">
    <property type="entry name" value="ATPase_P-typ_cyto_dom_N"/>
</dbReference>
<keyword evidence="2" id="KW-0812">Transmembrane</keyword>
<dbReference type="SUPFAM" id="SSF81660">
    <property type="entry name" value="Metal cation-transporting ATPase, ATP-binding domain N"/>
    <property type="match status" value="1"/>
</dbReference>
<keyword evidence="2" id="KW-0472">Membrane</keyword>
<feature type="transmembrane region" description="Helical" evidence="2">
    <location>
        <begin position="330"/>
        <end position="349"/>
    </location>
</feature>
<keyword evidence="4" id="KW-1185">Reference proteome</keyword>
<dbReference type="EMBL" id="SDOX01000002">
    <property type="protein sequence ID" value="TFJ88229.1"/>
    <property type="molecule type" value="Genomic_DNA"/>
</dbReference>
<protein>
    <submittedName>
        <fullName evidence="3">Uncharacterized protein</fullName>
    </submittedName>
</protein>
<gene>
    <name evidence="3" type="ORF">NSK_000580</name>
</gene>
<evidence type="ECO:0000313" key="3">
    <source>
        <dbReference type="EMBL" id="TFJ88229.1"/>
    </source>
</evidence>
<proteinExistence type="predicted"/>
<dbReference type="InterPro" id="IPR039720">
    <property type="entry name" value="TMEM94"/>
</dbReference>
<feature type="transmembrane region" description="Helical" evidence="2">
    <location>
        <begin position="102"/>
        <end position="120"/>
    </location>
</feature>
<evidence type="ECO:0000256" key="1">
    <source>
        <dbReference type="SAM" id="MobiDB-lite"/>
    </source>
</evidence>
<dbReference type="PANTHER" id="PTHR13219">
    <property type="entry name" value="TRANSMEMBRANE PROTEIN 94"/>
    <property type="match status" value="1"/>
</dbReference>
<dbReference type="OrthoDB" id="5568754at2759"/>
<feature type="transmembrane region" description="Helical" evidence="2">
    <location>
        <begin position="59"/>
        <end position="82"/>
    </location>
</feature>
<feature type="region of interest" description="Disordered" evidence="1">
    <location>
        <begin position="826"/>
        <end position="853"/>
    </location>
</feature>
<feature type="region of interest" description="Disordered" evidence="1">
    <location>
        <begin position="668"/>
        <end position="688"/>
    </location>
</feature>
<dbReference type="GO" id="GO:0000166">
    <property type="term" value="F:nucleotide binding"/>
    <property type="evidence" value="ECO:0007669"/>
    <property type="project" value="InterPro"/>
</dbReference>
<comment type="caution">
    <text evidence="3">The sequence shown here is derived from an EMBL/GenBank/DDBJ whole genome shotgun (WGS) entry which is preliminary data.</text>
</comment>
<sequence>MTSEAHETREEGAPEASEEAASPLRRGLDWSTARQRICQVCDDATSAEILRLRQGSLNFVFVAKDALLSQGALLGCVTVLVIGEALEEHSHDDSGNGEVAKWIYRGILVVNVILNVWIVAARQICQQRELFGRVRESVETYRESVLTADEGAADDKNASIRRHHAILKQGSPMLSIYPVFRDNQWQRVPGLLLVEEDIIALCAGDSTPAEVEELDLESTEKREHHSRNVEQGSHHAFLASMPAQGKPEVLPAGSKVGMRPDRRTSFLRKSALSPVSQRLLVLCRDMRCFRLRATPMKAFLEEMLRPDRAGSPPDTLFAKDMRISRSAAKCGVLALMLILLVAASVRFLWQEQEKTSWAHFLLVEPACLAILALPVARPALSLLAEALSIARLLTVVEDLHLAQWQGDWGAQRKGEAEADLEPERRIRLKSARRDRTPVRRFMRYAAATLRARLLPVPLLQPTTRSAAAQHVPVTITGGHRGAKLQRRRALLPIPLIQSKTVERLGAVTMLGVVDDELLVSDTSSPEAVFLLNSKKTQETSTSTVLQMVREPLLDPPPEILPAMTLPTVKFEDPGWTQHLASLKPVGFCSLALVEAERRKGVSLRDQARGGSPGLVDPGQALVDFVLEDAPCHRRAYLAQLAQGIGFSASDDLRPFFKGRGRLQVVASHRVEEQTSEDNRASSLEETRSRGTLQPYMTSAVWEDVRRRGGTGDEADFDASAVASSGGMQLFSEGAPTPALSRCVDYWNGKVISNLTTEDRRLIISTWKAWALDGFHVVCLSYTPLPHHHRGLFAQGQVEDPPTYLVDDYNRPDEMAHVDAVQEEAMTESEAKMSPHGPTGVQEDDEIEKDRPNSWEDRVDDAARWAERAVPSKTRPPQYTPESPAEYIGAFQNVQSPLPSSKDQHGHNIDRDTGTGALRDFPHVSISMPDLLRGSTEPSPLAGTDNLSSANIKVSYGCASEIRNASKRRKGGGVKSEATFDSQAREDGLLWILLRRQVFLGLVASSILPRDEVPEFVEEMMASGVRFLFFSPRNMRRSKKLAEQMGITMDWNAAISLRPSIVTVPKSHLIVGRGDVYGDWATKSRLPHGCAAIREHLHKVDNVPLLSSASGAAFEVLTRNSSGELTWQFQLGACLAALRDLLRLAHPLQSLL</sequence>
<reference evidence="3 4" key="1">
    <citation type="submission" date="2019-01" db="EMBL/GenBank/DDBJ databases">
        <title>Nuclear Genome Assembly of the Microalgal Biofuel strain Nannochloropsis salina CCMP1776.</title>
        <authorList>
            <person name="Hovde B."/>
        </authorList>
    </citation>
    <scope>NUCLEOTIDE SEQUENCE [LARGE SCALE GENOMIC DNA]</scope>
    <source>
        <strain evidence="3 4">CCMP1776</strain>
    </source>
</reference>
<dbReference type="PANTHER" id="PTHR13219:SF6">
    <property type="entry name" value="TRANSMEMBRANE PROTEIN 94"/>
    <property type="match status" value="1"/>
</dbReference>
<dbReference type="Gene3D" id="3.40.1110.10">
    <property type="entry name" value="Calcium-transporting ATPase, cytoplasmic domain N"/>
    <property type="match status" value="1"/>
</dbReference>
<organism evidence="3 4">
    <name type="scientific">Nannochloropsis salina CCMP1776</name>
    <dbReference type="NCBI Taxonomy" id="1027361"/>
    <lineage>
        <taxon>Eukaryota</taxon>
        <taxon>Sar</taxon>
        <taxon>Stramenopiles</taxon>
        <taxon>Ochrophyta</taxon>
        <taxon>Eustigmatophyceae</taxon>
        <taxon>Eustigmatales</taxon>
        <taxon>Monodopsidaceae</taxon>
        <taxon>Microchloropsis</taxon>
        <taxon>Microchloropsis salina</taxon>
    </lineage>
</organism>
<feature type="compositionally biased region" description="Basic and acidic residues" evidence="1">
    <location>
        <begin position="1"/>
        <end position="12"/>
    </location>
</feature>
<dbReference type="Proteomes" id="UP000355283">
    <property type="component" value="Unassembled WGS sequence"/>
</dbReference>
<evidence type="ECO:0000256" key="2">
    <source>
        <dbReference type="SAM" id="Phobius"/>
    </source>
</evidence>
<accession>A0A4D9DHD2</accession>
<dbReference type="AlphaFoldDB" id="A0A4D9DHD2"/>
<name>A0A4D9DHD2_9STRA</name>
<feature type="region of interest" description="Disordered" evidence="1">
    <location>
        <begin position="1"/>
        <end position="24"/>
    </location>
</feature>
<evidence type="ECO:0000313" key="4">
    <source>
        <dbReference type="Proteomes" id="UP000355283"/>
    </source>
</evidence>